<dbReference type="InterPro" id="IPR018060">
    <property type="entry name" value="HTH_AraC"/>
</dbReference>
<reference evidence="6" key="1">
    <citation type="submission" date="2016-10" db="EMBL/GenBank/DDBJ databases">
        <authorList>
            <person name="Varghese N."/>
            <person name="Submissions S."/>
        </authorList>
    </citation>
    <scope>NUCLEOTIDE SEQUENCE [LARGE SCALE GENOMIC DNA]</scope>
    <source>
        <strain evidence="6">LMG 26383,CCUG 61248,R- 45681</strain>
    </source>
</reference>
<keyword evidence="3" id="KW-0804">Transcription</keyword>
<gene>
    <name evidence="5" type="ORF">SAMN04515666_101740</name>
</gene>
<accession>A0A1H7HUX5</accession>
<dbReference type="Pfam" id="PF12833">
    <property type="entry name" value="HTH_18"/>
    <property type="match status" value="1"/>
</dbReference>
<keyword evidence="2" id="KW-0238">DNA-binding</keyword>
<dbReference type="GO" id="GO:0043565">
    <property type="term" value="F:sequence-specific DNA binding"/>
    <property type="evidence" value="ECO:0007669"/>
    <property type="project" value="InterPro"/>
</dbReference>
<dbReference type="PROSITE" id="PS01124">
    <property type="entry name" value="HTH_ARAC_FAMILY_2"/>
    <property type="match status" value="1"/>
</dbReference>
<dbReference type="InterPro" id="IPR009057">
    <property type="entry name" value="Homeodomain-like_sf"/>
</dbReference>
<dbReference type="SUPFAM" id="SSF46689">
    <property type="entry name" value="Homeodomain-like"/>
    <property type="match status" value="2"/>
</dbReference>
<keyword evidence="6" id="KW-1185">Reference proteome</keyword>
<dbReference type="PANTHER" id="PTHR46796:SF7">
    <property type="entry name" value="ARAC FAMILY TRANSCRIPTIONAL REGULATOR"/>
    <property type="match status" value="1"/>
</dbReference>
<dbReference type="Proteomes" id="UP000199664">
    <property type="component" value="Unassembled WGS sequence"/>
</dbReference>
<keyword evidence="1" id="KW-0805">Transcription regulation</keyword>
<dbReference type="EMBL" id="FOAN01000001">
    <property type="protein sequence ID" value="SEK52910.1"/>
    <property type="molecule type" value="Genomic_DNA"/>
</dbReference>
<protein>
    <submittedName>
        <fullName evidence="5">Cupin</fullName>
    </submittedName>
</protein>
<dbReference type="InterPro" id="IPR032783">
    <property type="entry name" value="AraC_lig"/>
</dbReference>
<feature type="domain" description="HTH araC/xylS-type" evidence="4">
    <location>
        <begin position="157"/>
        <end position="254"/>
    </location>
</feature>
<dbReference type="SMART" id="SM00342">
    <property type="entry name" value="HTH_ARAC"/>
    <property type="match status" value="1"/>
</dbReference>
<dbReference type="GO" id="GO:0003700">
    <property type="term" value="F:DNA-binding transcription factor activity"/>
    <property type="evidence" value="ECO:0007669"/>
    <property type="project" value="InterPro"/>
</dbReference>
<evidence type="ECO:0000256" key="3">
    <source>
        <dbReference type="ARBA" id="ARBA00023163"/>
    </source>
</evidence>
<evidence type="ECO:0000313" key="5">
    <source>
        <dbReference type="EMBL" id="SEK52910.1"/>
    </source>
</evidence>
<evidence type="ECO:0000256" key="1">
    <source>
        <dbReference type="ARBA" id="ARBA00023015"/>
    </source>
</evidence>
<evidence type="ECO:0000313" key="6">
    <source>
        <dbReference type="Proteomes" id="UP000199664"/>
    </source>
</evidence>
<sequence>MKSSNRMIESPDARRDRLSSFFAAFDVMAEQAAPEAANLLLTGREGDLRSLVFLPHAKVTATLGEEVLAAVRIDFGGPANPLIAALPERVELALDAAPAMRTVADLLAAEAAARRCGRQIALDNICRLLLLLLLRHLIDEGSTRPGLLAGLSHPQLFPALVAMQEAPAHGWSVDELAAIAGMSRTRFMALFPRVLGTTPMAHLAHWRMVLARRELERGGRVKLVARRIGYGSAAAFSRAYQRTFGEPPIVLRPPTRRAAASGSL</sequence>
<evidence type="ECO:0000259" key="4">
    <source>
        <dbReference type="PROSITE" id="PS01124"/>
    </source>
</evidence>
<dbReference type="Pfam" id="PF12852">
    <property type="entry name" value="Cupin_6"/>
    <property type="match status" value="1"/>
</dbReference>
<dbReference type="InterPro" id="IPR050204">
    <property type="entry name" value="AraC_XylS_family_regulators"/>
</dbReference>
<organism evidence="5 6">
    <name type="scientific">Bosea lupini</name>
    <dbReference type="NCBI Taxonomy" id="1036779"/>
    <lineage>
        <taxon>Bacteria</taxon>
        <taxon>Pseudomonadati</taxon>
        <taxon>Pseudomonadota</taxon>
        <taxon>Alphaproteobacteria</taxon>
        <taxon>Hyphomicrobiales</taxon>
        <taxon>Boseaceae</taxon>
        <taxon>Bosea</taxon>
    </lineage>
</organism>
<evidence type="ECO:0000256" key="2">
    <source>
        <dbReference type="ARBA" id="ARBA00023125"/>
    </source>
</evidence>
<dbReference type="PANTHER" id="PTHR46796">
    <property type="entry name" value="HTH-TYPE TRANSCRIPTIONAL ACTIVATOR RHAS-RELATED"/>
    <property type="match status" value="1"/>
</dbReference>
<dbReference type="AlphaFoldDB" id="A0A1H7HUX5"/>
<dbReference type="STRING" id="1036779.SAMN04515666_101740"/>
<name>A0A1H7HUX5_9HYPH</name>
<dbReference type="Gene3D" id="1.10.10.60">
    <property type="entry name" value="Homeodomain-like"/>
    <property type="match status" value="1"/>
</dbReference>
<proteinExistence type="predicted"/>